<dbReference type="SUPFAM" id="SSF52540">
    <property type="entry name" value="P-loop containing nucleoside triphosphate hydrolases"/>
    <property type="match status" value="1"/>
</dbReference>
<evidence type="ECO:0000256" key="5">
    <source>
        <dbReference type="ARBA" id="ARBA00022840"/>
    </source>
</evidence>
<evidence type="ECO:0000256" key="1">
    <source>
        <dbReference type="ARBA" id="ARBA00005417"/>
    </source>
</evidence>
<protein>
    <submittedName>
        <fullName evidence="7">ABC transporter</fullName>
    </submittedName>
</protein>
<evidence type="ECO:0000259" key="6">
    <source>
        <dbReference type="PROSITE" id="PS50893"/>
    </source>
</evidence>
<organism evidence="7 8">
    <name type="scientific">Veronia nyctiphanis</name>
    <dbReference type="NCBI Taxonomy" id="1278244"/>
    <lineage>
        <taxon>Bacteria</taxon>
        <taxon>Pseudomonadati</taxon>
        <taxon>Pseudomonadota</taxon>
        <taxon>Gammaproteobacteria</taxon>
        <taxon>Vibrionales</taxon>
        <taxon>Vibrionaceae</taxon>
        <taxon>Veronia</taxon>
    </lineage>
</organism>
<evidence type="ECO:0000256" key="4">
    <source>
        <dbReference type="ARBA" id="ARBA00022741"/>
    </source>
</evidence>
<dbReference type="Gene3D" id="3.40.50.300">
    <property type="entry name" value="P-loop containing nucleotide triphosphate hydrolases"/>
    <property type="match status" value="1"/>
</dbReference>
<dbReference type="InterPro" id="IPR003439">
    <property type="entry name" value="ABC_transporter-like_ATP-bd"/>
</dbReference>
<dbReference type="PROSITE" id="PS50893">
    <property type="entry name" value="ABC_TRANSPORTER_2"/>
    <property type="match status" value="1"/>
</dbReference>
<name>A0A4Q0YSB0_9GAMM</name>
<dbReference type="InterPro" id="IPR050763">
    <property type="entry name" value="ABC_transporter_ATP-binding"/>
</dbReference>
<feature type="domain" description="ABC transporter" evidence="6">
    <location>
        <begin position="2"/>
        <end position="244"/>
    </location>
</feature>
<dbReference type="PANTHER" id="PTHR42711">
    <property type="entry name" value="ABC TRANSPORTER ATP-BINDING PROTEIN"/>
    <property type="match status" value="1"/>
</dbReference>
<gene>
    <name evidence="7" type="ORF">CS022_18495</name>
</gene>
<comment type="caution">
    <text evidence="7">The sequence shown here is derived from an EMBL/GenBank/DDBJ whole genome shotgun (WGS) entry which is preliminary data.</text>
</comment>
<sequence length="244" mass="27466">MLKVENISKTFRLNKKEAKRQGKQIINAVDNISFDCQPGTICGMLGTNGAGKSTTLRLLSTAMLPTSGDISWKQKSIDKRVNEYRRKVGFLSGNTKLYRRLTVSENMRYFGQLYGMTEQEIFVRTEKLAAQLELGNFIDRRADELSTGMYQRATLGRALIHDPELLILDEPTTGLDVKAAETVLEVMENEKSAGKTVIFSTHHMHEVERLCDEIVVINKGKCVFAGPQSGFWKSKKRVDSIKPC</sequence>
<accession>A0A4Q0YSB0</accession>
<dbReference type="Proteomes" id="UP000290287">
    <property type="component" value="Unassembled WGS sequence"/>
</dbReference>
<dbReference type="InterPro" id="IPR027417">
    <property type="entry name" value="P-loop_NTPase"/>
</dbReference>
<evidence type="ECO:0000313" key="7">
    <source>
        <dbReference type="EMBL" id="RXJ71989.1"/>
    </source>
</evidence>
<dbReference type="RefSeq" id="WP_129123480.1">
    <property type="nucleotide sequence ID" value="NZ_PEIB01000028.1"/>
</dbReference>
<dbReference type="Pfam" id="PF00005">
    <property type="entry name" value="ABC_tran"/>
    <property type="match status" value="1"/>
</dbReference>
<proteinExistence type="inferred from homology"/>
<evidence type="ECO:0000256" key="2">
    <source>
        <dbReference type="ARBA" id="ARBA00022448"/>
    </source>
</evidence>
<dbReference type="SMART" id="SM00382">
    <property type="entry name" value="AAA"/>
    <property type="match status" value="1"/>
</dbReference>
<keyword evidence="3" id="KW-0536">Nodulation</keyword>
<comment type="similarity">
    <text evidence="1">Belongs to the ABC transporter superfamily.</text>
</comment>
<evidence type="ECO:0000313" key="8">
    <source>
        <dbReference type="Proteomes" id="UP000290287"/>
    </source>
</evidence>
<keyword evidence="4" id="KW-0547">Nucleotide-binding</keyword>
<dbReference type="OrthoDB" id="9784450at2"/>
<dbReference type="AlphaFoldDB" id="A0A4Q0YSB0"/>
<dbReference type="GO" id="GO:0016887">
    <property type="term" value="F:ATP hydrolysis activity"/>
    <property type="evidence" value="ECO:0007669"/>
    <property type="project" value="InterPro"/>
</dbReference>
<dbReference type="GO" id="GO:0005524">
    <property type="term" value="F:ATP binding"/>
    <property type="evidence" value="ECO:0007669"/>
    <property type="project" value="UniProtKB-KW"/>
</dbReference>
<evidence type="ECO:0000256" key="3">
    <source>
        <dbReference type="ARBA" id="ARBA00022458"/>
    </source>
</evidence>
<dbReference type="EMBL" id="PEIB01000028">
    <property type="protein sequence ID" value="RXJ71989.1"/>
    <property type="molecule type" value="Genomic_DNA"/>
</dbReference>
<keyword evidence="5" id="KW-0067">ATP-binding</keyword>
<dbReference type="InterPro" id="IPR003593">
    <property type="entry name" value="AAA+_ATPase"/>
</dbReference>
<keyword evidence="8" id="KW-1185">Reference proteome</keyword>
<dbReference type="PANTHER" id="PTHR42711:SF5">
    <property type="entry name" value="ABC TRANSPORTER ATP-BINDING PROTEIN NATA"/>
    <property type="match status" value="1"/>
</dbReference>
<reference evidence="7 8" key="1">
    <citation type="submission" date="2017-10" db="EMBL/GenBank/DDBJ databases">
        <title>Nyctiphanis sp. nov., isolated from the stomach of the euphausiid Nyctiphanes simplex (Hansen, 1911) in the Gulf of California.</title>
        <authorList>
            <person name="Gomez-Gil B."/>
            <person name="Aguilar-Mendez M."/>
            <person name="Lopez-Cortes A."/>
            <person name="Gomez-Gutierrez J."/>
            <person name="Roque A."/>
            <person name="Lang E."/>
            <person name="Gonzalez-Castillo A."/>
        </authorList>
    </citation>
    <scope>NUCLEOTIDE SEQUENCE [LARGE SCALE GENOMIC DNA]</scope>
    <source>
        <strain evidence="7 8">CAIM 600</strain>
    </source>
</reference>
<keyword evidence="2" id="KW-0813">Transport</keyword>